<feature type="region of interest" description="Disordered" evidence="1">
    <location>
        <begin position="1"/>
        <end position="21"/>
    </location>
</feature>
<reference evidence="4" key="1">
    <citation type="journal article" date="2019" name="Int. J. Syst. Evol. Microbiol.">
        <title>The Global Catalogue of Microorganisms (GCM) 10K type strain sequencing project: providing services to taxonomists for standard genome sequencing and annotation.</title>
        <authorList>
            <consortium name="The Broad Institute Genomics Platform"/>
            <consortium name="The Broad Institute Genome Sequencing Center for Infectious Disease"/>
            <person name="Wu L."/>
            <person name="Ma J."/>
        </authorList>
    </citation>
    <scope>NUCLEOTIDE SEQUENCE [LARGE SCALE GENOMIC DNA]</scope>
    <source>
        <strain evidence="4">CCM 7043</strain>
    </source>
</reference>
<comment type="caution">
    <text evidence="3">The sequence shown here is derived from an EMBL/GenBank/DDBJ whole genome shotgun (WGS) entry which is preliminary data.</text>
</comment>
<gene>
    <name evidence="3" type="ORF">ACFSL2_15165</name>
</gene>
<keyword evidence="2" id="KW-0472">Membrane</keyword>
<organism evidence="3 4">
    <name type="scientific">Promicromonospora aerolata</name>
    <dbReference type="NCBI Taxonomy" id="195749"/>
    <lineage>
        <taxon>Bacteria</taxon>
        <taxon>Bacillati</taxon>
        <taxon>Actinomycetota</taxon>
        <taxon>Actinomycetes</taxon>
        <taxon>Micrococcales</taxon>
        <taxon>Promicromonosporaceae</taxon>
        <taxon>Promicromonospora</taxon>
    </lineage>
</organism>
<dbReference type="Proteomes" id="UP001597338">
    <property type="component" value="Unassembled WGS sequence"/>
</dbReference>
<keyword evidence="2" id="KW-1133">Transmembrane helix</keyword>
<keyword evidence="2" id="KW-0812">Transmembrane</keyword>
<feature type="compositionally biased region" description="Pro residues" evidence="1">
    <location>
        <begin position="191"/>
        <end position="215"/>
    </location>
</feature>
<evidence type="ECO:0000256" key="1">
    <source>
        <dbReference type="SAM" id="MobiDB-lite"/>
    </source>
</evidence>
<evidence type="ECO:0000256" key="2">
    <source>
        <dbReference type="SAM" id="Phobius"/>
    </source>
</evidence>
<protein>
    <submittedName>
        <fullName evidence="3">Uncharacterized protein</fullName>
    </submittedName>
</protein>
<feature type="region of interest" description="Disordered" evidence="1">
    <location>
        <begin position="133"/>
        <end position="248"/>
    </location>
</feature>
<sequence length="286" mass="29932">MIPVTGSAATPRPTVRDVPARRRTRRLAPLLAALALVGVGTLGQPAAAGERSHDDIWVNADGVAFQRGSESDEVAYVVRPVGERRGGQAYSRDLTRDEQNHGWTMFWEARQAYPDGYCVVWVEVEDASSWHESQGNSACTADQPTAASTPTPTPAPTHTATKADKPASAPVATPKPRPRPEPARPTATAVPPTPSAAPVPTPAATPTPSPTPSATPSPSLSSSPSPSPTPSEEELDQGMVERQGVQARAVSAEEGEVISPLGWVAVLGSGALLTTGGLLLLWRRLT</sequence>
<accession>A0ABW4VB09</accession>
<dbReference type="RefSeq" id="WP_377198661.1">
    <property type="nucleotide sequence ID" value="NZ_JBHUHF010000001.1"/>
</dbReference>
<evidence type="ECO:0000313" key="3">
    <source>
        <dbReference type="EMBL" id="MFD2026855.1"/>
    </source>
</evidence>
<feature type="transmembrane region" description="Helical" evidence="2">
    <location>
        <begin position="261"/>
        <end position="282"/>
    </location>
</feature>
<name>A0ABW4VB09_9MICO</name>
<dbReference type="EMBL" id="JBHUHF010000001">
    <property type="protein sequence ID" value="MFD2026855.1"/>
    <property type="molecule type" value="Genomic_DNA"/>
</dbReference>
<evidence type="ECO:0000313" key="4">
    <source>
        <dbReference type="Proteomes" id="UP001597338"/>
    </source>
</evidence>
<feature type="compositionally biased region" description="Low complexity" evidence="1">
    <location>
        <begin position="140"/>
        <end position="174"/>
    </location>
</feature>
<proteinExistence type="predicted"/>
<keyword evidence="4" id="KW-1185">Reference proteome</keyword>